<proteinExistence type="predicted"/>
<dbReference type="SUPFAM" id="SSF109640">
    <property type="entry name" value="KRAB domain (Kruppel-associated box)"/>
    <property type="match status" value="1"/>
</dbReference>
<evidence type="ECO:0000313" key="2">
    <source>
        <dbReference type="Ensembl" id="ENSCCNP00000014120.1"/>
    </source>
</evidence>
<dbReference type="Pfam" id="PF01352">
    <property type="entry name" value="KRAB"/>
    <property type="match status" value="1"/>
</dbReference>
<feature type="domain" description="KRAB" evidence="1">
    <location>
        <begin position="7"/>
        <end position="78"/>
    </location>
</feature>
<dbReference type="PANTHER" id="PTHR23232">
    <property type="entry name" value="KRAB DOMAIN C2H2 ZINC FINGER"/>
    <property type="match status" value="1"/>
</dbReference>
<dbReference type="Gene3D" id="6.10.140.140">
    <property type="match status" value="1"/>
</dbReference>
<dbReference type="Ensembl" id="ENSCCNT00000018520.1">
    <property type="protein sequence ID" value="ENSCCNP00000014120.1"/>
    <property type="gene ID" value="ENSCCNG00000014622.1"/>
</dbReference>
<reference evidence="2" key="1">
    <citation type="submission" date="2023-09" db="UniProtKB">
        <authorList>
            <consortium name="Ensembl"/>
        </authorList>
    </citation>
    <scope>IDENTIFICATION</scope>
</reference>
<protein>
    <recommendedName>
        <fullName evidence="1">KRAB domain-containing protein</fullName>
    </recommendedName>
</protein>
<dbReference type="CDD" id="cd07765">
    <property type="entry name" value="KRAB_A-box"/>
    <property type="match status" value="1"/>
</dbReference>
<dbReference type="InterPro" id="IPR001909">
    <property type="entry name" value="KRAB"/>
</dbReference>
<organism evidence="2">
    <name type="scientific">Castor canadensis</name>
    <name type="common">American beaver</name>
    <dbReference type="NCBI Taxonomy" id="51338"/>
    <lineage>
        <taxon>Eukaryota</taxon>
        <taxon>Metazoa</taxon>
        <taxon>Chordata</taxon>
        <taxon>Craniata</taxon>
        <taxon>Vertebrata</taxon>
        <taxon>Euteleostomi</taxon>
        <taxon>Mammalia</taxon>
        <taxon>Eutheria</taxon>
        <taxon>Euarchontoglires</taxon>
        <taxon>Glires</taxon>
        <taxon>Rodentia</taxon>
        <taxon>Castorimorpha</taxon>
        <taxon>Castoridae</taxon>
        <taxon>Castor</taxon>
    </lineage>
</organism>
<accession>A0A8C0WS34</accession>
<dbReference type="AlphaFoldDB" id="A0A8C0WS34"/>
<dbReference type="GO" id="GO:0006355">
    <property type="term" value="P:regulation of DNA-templated transcription"/>
    <property type="evidence" value="ECO:0007669"/>
    <property type="project" value="InterPro"/>
</dbReference>
<dbReference type="PANTHER" id="PTHR23232:SF158">
    <property type="entry name" value="KRAB DOMAIN-CONTAINING PROTEIN 5"/>
    <property type="match status" value="1"/>
</dbReference>
<dbReference type="PROSITE" id="PS50805">
    <property type="entry name" value="KRAB"/>
    <property type="match status" value="1"/>
</dbReference>
<evidence type="ECO:0000259" key="1">
    <source>
        <dbReference type="PROSITE" id="PS50805"/>
    </source>
</evidence>
<dbReference type="InterPro" id="IPR050169">
    <property type="entry name" value="Krueppel_C2H2_ZnF"/>
</dbReference>
<sequence length="102" mass="11858">MGKCMLLTFRDAATDFSQEEWECLDPAPQNLYRGVMLENYKNLVSLGLAVSKPYLVTFLEQSKEPWHVKRQETVFIFPAQRSLTQPCTYQTSPFSYWSPTIL</sequence>
<dbReference type="SMART" id="SM00349">
    <property type="entry name" value="KRAB"/>
    <property type="match status" value="1"/>
</dbReference>
<dbReference type="InterPro" id="IPR036051">
    <property type="entry name" value="KRAB_dom_sf"/>
</dbReference>
<name>A0A8C0WS34_CASCN</name>